<evidence type="ECO:0000313" key="1">
    <source>
        <dbReference type="EMBL" id="AYV80088.1"/>
    </source>
</evidence>
<proteinExistence type="predicted"/>
<reference evidence="1" key="1">
    <citation type="submission" date="2018-10" db="EMBL/GenBank/DDBJ databases">
        <title>Hidden diversity of soil giant viruses.</title>
        <authorList>
            <person name="Schulz F."/>
            <person name="Alteio L."/>
            <person name="Goudeau D."/>
            <person name="Ryan E.M."/>
            <person name="Malmstrom R.R."/>
            <person name="Blanchard J."/>
            <person name="Woyke T."/>
        </authorList>
    </citation>
    <scope>NUCLEOTIDE SEQUENCE</scope>
    <source>
        <strain evidence="1">GAV1</strain>
    </source>
</reference>
<dbReference type="EMBL" id="MK072206">
    <property type="protein sequence ID" value="AYV80088.1"/>
    <property type="molecule type" value="Genomic_DNA"/>
</dbReference>
<accession>A0A3G4ZYW0</accession>
<name>A0A3G4ZYW0_9VIRU</name>
<gene>
    <name evidence="1" type="ORF">Gaeavirus8_19</name>
</gene>
<protein>
    <submittedName>
        <fullName evidence="1">Putative orfan</fullName>
    </submittedName>
</protein>
<sequence>MEKYGITDICNDDLMLSNLFIKNKYYREPDKDYDIVSVTLFQLEISYKNNDSYYNGLSALVDNFKKLFPSNTFLRLYIDETVLKPNFKTDKTNSYIKYKWIPLITKIKNISYVQIIEYDYLLFKHKYSSVEFGHEGLFGTLLRFEPLFNLSENSKIRNVLILDIDLKLQHYEKRVQGYNTFLKSDNKFYFKCDSSSYLNLRFYCLKDITNTWLRITASTIGCKIKLPCQLYTDFLKTISNKLNNKIYPNTKLMNIYSSYLDRFTAQIVENEKSVSYDSIAKYGIDELLMTVILDYIIQENIKFSYAYYPSFARTLWNYNNRFIKKQVSTKNMEYVLSSIMKDRYQKHKSIHTNYNVIDKIFYEQQHNIGNQETPETKIFKEYATNFIILAETLLKSNTYKNYGLDKDELEAILRIPYISPDFKKIYKESDDRIFYTFKLI</sequence>
<organism evidence="1">
    <name type="scientific">Gaeavirus sp</name>
    <dbReference type="NCBI Taxonomy" id="2487767"/>
    <lineage>
        <taxon>Viruses</taxon>
        <taxon>Varidnaviria</taxon>
        <taxon>Bamfordvirae</taxon>
        <taxon>Nucleocytoviricota</taxon>
        <taxon>Megaviricetes</taxon>
        <taxon>Imitervirales</taxon>
        <taxon>Mimiviridae</taxon>
        <taxon>Klosneuvirinae</taxon>
    </lineage>
</organism>